<sequence length="122" mass="13702">RGVHSVAGAGACSNCAECFSQNSDLAVHCRVHINPRTPDVVNISEVTLTKSSQVYCCGKALSRKCTFVEHHKICSTGSLHECRKTLVQLHITYWKKHYGFSAHWKLFNPTSSLLKHQRVHIE</sequence>
<dbReference type="InterPro" id="IPR013087">
    <property type="entry name" value="Znf_C2H2_type"/>
</dbReference>
<dbReference type="SUPFAM" id="SSF57667">
    <property type="entry name" value="beta-beta-alpha zinc fingers"/>
    <property type="match status" value="1"/>
</dbReference>
<dbReference type="EMBL" id="JBBHLL010000766">
    <property type="protein sequence ID" value="KAK7797844.1"/>
    <property type="molecule type" value="Genomic_DNA"/>
</dbReference>
<protein>
    <recommendedName>
        <fullName evidence="2">C2H2-type domain-containing protein</fullName>
    </recommendedName>
</protein>
<reference evidence="3 4" key="1">
    <citation type="journal article" date="2023" name="bioRxiv">
        <title>Conserved and derived expression patterns and positive selection on dental genes reveal complex evolutionary context of ever-growing rodent molars.</title>
        <authorList>
            <person name="Calamari Z.T."/>
            <person name="Song A."/>
            <person name="Cohen E."/>
            <person name="Akter M."/>
            <person name="Roy R.D."/>
            <person name="Hallikas O."/>
            <person name="Christensen M.M."/>
            <person name="Li P."/>
            <person name="Marangoni P."/>
            <person name="Jernvall J."/>
            <person name="Klein O.D."/>
        </authorList>
    </citation>
    <scope>NUCLEOTIDE SEQUENCE [LARGE SCALE GENOMIC DNA]</scope>
    <source>
        <strain evidence="3">V071</strain>
    </source>
</reference>
<organism evidence="3 4">
    <name type="scientific">Myodes glareolus</name>
    <name type="common">Bank vole</name>
    <name type="synonym">Clethrionomys glareolus</name>
    <dbReference type="NCBI Taxonomy" id="447135"/>
    <lineage>
        <taxon>Eukaryota</taxon>
        <taxon>Metazoa</taxon>
        <taxon>Chordata</taxon>
        <taxon>Craniata</taxon>
        <taxon>Vertebrata</taxon>
        <taxon>Euteleostomi</taxon>
        <taxon>Mammalia</taxon>
        <taxon>Eutheria</taxon>
        <taxon>Euarchontoglires</taxon>
        <taxon>Glires</taxon>
        <taxon>Rodentia</taxon>
        <taxon>Myomorpha</taxon>
        <taxon>Muroidea</taxon>
        <taxon>Cricetidae</taxon>
        <taxon>Arvicolinae</taxon>
        <taxon>Myodes</taxon>
    </lineage>
</organism>
<dbReference type="PROSITE" id="PS50157">
    <property type="entry name" value="ZINC_FINGER_C2H2_2"/>
    <property type="match status" value="1"/>
</dbReference>
<feature type="non-terminal residue" evidence="3">
    <location>
        <position position="1"/>
    </location>
</feature>
<keyword evidence="1" id="KW-0479">Metal-binding</keyword>
<comment type="caution">
    <text evidence="3">The sequence shown here is derived from an EMBL/GenBank/DDBJ whole genome shotgun (WGS) entry which is preliminary data.</text>
</comment>
<evidence type="ECO:0000256" key="1">
    <source>
        <dbReference type="PROSITE-ProRule" id="PRU00042"/>
    </source>
</evidence>
<dbReference type="Gene3D" id="3.30.160.60">
    <property type="entry name" value="Classic Zinc Finger"/>
    <property type="match status" value="1"/>
</dbReference>
<accession>A0AAW0H584</accession>
<keyword evidence="1" id="KW-0863">Zinc-finger</keyword>
<dbReference type="AlphaFoldDB" id="A0AAW0H584"/>
<keyword evidence="4" id="KW-1185">Reference proteome</keyword>
<name>A0AAW0H584_MYOGA</name>
<dbReference type="GO" id="GO:0008270">
    <property type="term" value="F:zinc ion binding"/>
    <property type="evidence" value="ECO:0007669"/>
    <property type="project" value="UniProtKB-KW"/>
</dbReference>
<keyword evidence="1" id="KW-0862">Zinc</keyword>
<evidence type="ECO:0000313" key="4">
    <source>
        <dbReference type="Proteomes" id="UP001488838"/>
    </source>
</evidence>
<proteinExistence type="predicted"/>
<evidence type="ECO:0000259" key="2">
    <source>
        <dbReference type="PROSITE" id="PS50157"/>
    </source>
</evidence>
<gene>
    <name evidence="3" type="ORF">U0070_009088</name>
</gene>
<evidence type="ECO:0000313" key="3">
    <source>
        <dbReference type="EMBL" id="KAK7797844.1"/>
    </source>
</evidence>
<dbReference type="PROSITE" id="PS00028">
    <property type="entry name" value="ZINC_FINGER_C2H2_1"/>
    <property type="match status" value="1"/>
</dbReference>
<feature type="domain" description="C2H2-type" evidence="2">
    <location>
        <begin position="10"/>
        <end position="37"/>
    </location>
</feature>
<dbReference type="InterPro" id="IPR036236">
    <property type="entry name" value="Znf_C2H2_sf"/>
</dbReference>
<dbReference type="Proteomes" id="UP001488838">
    <property type="component" value="Unassembled WGS sequence"/>
</dbReference>